<evidence type="ECO:0000256" key="4">
    <source>
        <dbReference type="ARBA" id="ARBA00022989"/>
    </source>
</evidence>
<evidence type="ECO:0000256" key="1">
    <source>
        <dbReference type="ARBA" id="ARBA00004477"/>
    </source>
</evidence>
<evidence type="ECO:0000313" key="8">
    <source>
        <dbReference type="Proteomes" id="UP001150907"/>
    </source>
</evidence>
<evidence type="ECO:0000256" key="3">
    <source>
        <dbReference type="ARBA" id="ARBA00022824"/>
    </source>
</evidence>
<dbReference type="Proteomes" id="UP001150907">
    <property type="component" value="Unassembled WGS sequence"/>
</dbReference>
<name>A0A9W8EFJ5_9FUNG</name>
<evidence type="ECO:0000313" key="7">
    <source>
        <dbReference type="EMBL" id="KAJ2004420.1"/>
    </source>
</evidence>
<reference evidence="7" key="1">
    <citation type="submission" date="2022-07" db="EMBL/GenBank/DDBJ databases">
        <title>Phylogenomic reconstructions and comparative analyses of Kickxellomycotina fungi.</title>
        <authorList>
            <person name="Reynolds N.K."/>
            <person name="Stajich J.E."/>
            <person name="Barry K."/>
            <person name="Grigoriev I.V."/>
            <person name="Crous P."/>
            <person name="Smith M.E."/>
        </authorList>
    </citation>
    <scope>NUCLEOTIDE SEQUENCE</scope>
    <source>
        <strain evidence="7">IMI 214461</strain>
    </source>
</reference>
<keyword evidence="8" id="KW-1185">Reference proteome</keyword>
<keyword evidence="5 6" id="KW-0472">Membrane</keyword>
<evidence type="ECO:0000256" key="6">
    <source>
        <dbReference type="SAM" id="Phobius"/>
    </source>
</evidence>
<dbReference type="Pfam" id="PF11779">
    <property type="entry name" value="SPT_ssu-like"/>
    <property type="match status" value="1"/>
</dbReference>
<protein>
    <submittedName>
        <fullName evidence="7">Uncharacterized protein</fullName>
    </submittedName>
</protein>
<comment type="caution">
    <text evidence="7">The sequence shown here is derived from an EMBL/GenBank/DDBJ whole genome shotgun (WGS) entry which is preliminary data.</text>
</comment>
<feature type="transmembrane region" description="Helical" evidence="6">
    <location>
        <begin position="34"/>
        <end position="52"/>
    </location>
</feature>
<sequence>RWGFGKKALDKFLMLNYRYEVVIGTYVLDTWEKMVVNVLLLIFLVFVVRTALTTISTKIGDLTSSWLIQ</sequence>
<dbReference type="OrthoDB" id="5598423at2759"/>
<evidence type="ECO:0000256" key="2">
    <source>
        <dbReference type="ARBA" id="ARBA00022692"/>
    </source>
</evidence>
<keyword evidence="3" id="KW-0256">Endoplasmic reticulum</keyword>
<dbReference type="AlphaFoldDB" id="A0A9W8EFJ5"/>
<dbReference type="GO" id="GO:0005789">
    <property type="term" value="C:endoplasmic reticulum membrane"/>
    <property type="evidence" value="ECO:0007669"/>
    <property type="project" value="UniProtKB-SubCell"/>
</dbReference>
<keyword evidence="2 6" id="KW-0812">Transmembrane</keyword>
<dbReference type="EMBL" id="JANBQF010000155">
    <property type="protein sequence ID" value="KAJ2004420.1"/>
    <property type="molecule type" value="Genomic_DNA"/>
</dbReference>
<evidence type="ECO:0000256" key="5">
    <source>
        <dbReference type="ARBA" id="ARBA00023136"/>
    </source>
</evidence>
<organism evidence="7 8">
    <name type="scientific">Coemansia thaxteri</name>
    <dbReference type="NCBI Taxonomy" id="2663907"/>
    <lineage>
        <taxon>Eukaryota</taxon>
        <taxon>Fungi</taxon>
        <taxon>Fungi incertae sedis</taxon>
        <taxon>Zoopagomycota</taxon>
        <taxon>Kickxellomycotina</taxon>
        <taxon>Kickxellomycetes</taxon>
        <taxon>Kickxellales</taxon>
        <taxon>Kickxellaceae</taxon>
        <taxon>Coemansia</taxon>
    </lineage>
</organism>
<accession>A0A9W8EFJ5</accession>
<gene>
    <name evidence="7" type="ORF">H4R26_002516</name>
</gene>
<comment type="subcellular location">
    <subcellularLocation>
        <location evidence="1">Endoplasmic reticulum membrane</location>
        <topology evidence="1">Multi-pass membrane protein</topology>
    </subcellularLocation>
</comment>
<dbReference type="InterPro" id="IPR024512">
    <property type="entry name" value="Ser_palmitoyltrfase_ssu-like"/>
</dbReference>
<proteinExistence type="predicted"/>
<feature type="non-terminal residue" evidence="7">
    <location>
        <position position="1"/>
    </location>
</feature>
<keyword evidence="4 6" id="KW-1133">Transmembrane helix</keyword>